<keyword evidence="1" id="KW-0770">Synapse</keyword>
<dbReference type="CDD" id="cd04028">
    <property type="entry name" value="C2B_RIM1alpha"/>
    <property type="match status" value="1"/>
</dbReference>
<feature type="domain" description="C2" evidence="4">
    <location>
        <begin position="824"/>
        <end position="942"/>
    </location>
</feature>
<dbReference type="Gene3D" id="2.60.40.150">
    <property type="entry name" value="C2 domain"/>
    <property type="match status" value="2"/>
</dbReference>
<protein>
    <submittedName>
        <fullName evidence="7">Regulating synaptic membrane exocytosis protein 1 isoform X15</fullName>
    </submittedName>
</protein>
<feature type="compositionally biased region" description="Polar residues" evidence="3">
    <location>
        <begin position="122"/>
        <end position="131"/>
    </location>
</feature>
<feature type="compositionally biased region" description="Low complexity" evidence="3">
    <location>
        <begin position="526"/>
        <end position="538"/>
    </location>
</feature>
<evidence type="ECO:0000256" key="1">
    <source>
        <dbReference type="ARBA" id="ARBA00023018"/>
    </source>
</evidence>
<evidence type="ECO:0000313" key="7">
    <source>
        <dbReference type="RefSeq" id="XP_045556789.1"/>
    </source>
</evidence>
<evidence type="ECO:0000259" key="4">
    <source>
        <dbReference type="PROSITE" id="PS50004"/>
    </source>
</evidence>
<feature type="domain" description="C2" evidence="4">
    <location>
        <begin position="146"/>
        <end position="269"/>
    </location>
</feature>
<comment type="subcellular location">
    <subcellularLocation>
        <location evidence="2">Synapse</location>
    </subcellularLocation>
</comment>
<dbReference type="GeneID" id="106577074"/>
<evidence type="ECO:0000313" key="6">
    <source>
        <dbReference type="Proteomes" id="UP001652741"/>
    </source>
</evidence>
<evidence type="ECO:0000256" key="2">
    <source>
        <dbReference type="ARBA" id="ARBA00034103"/>
    </source>
</evidence>
<gene>
    <name evidence="7" type="primary">LOC106577074</name>
</gene>
<dbReference type="InterPro" id="IPR036034">
    <property type="entry name" value="PDZ_sf"/>
</dbReference>
<feature type="region of interest" description="Disordered" evidence="3">
    <location>
        <begin position="279"/>
        <end position="386"/>
    </location>
</feature>
<dbReference type="PROSITE" id="PS50004">
    <property type="entry name" value="C2"/>
    <property type="match status" value="2"/>
</dbReference>
<dbReference type="InterPro" id="IPR035892">
    <property type="entry name" value="C2_domain_sf"/>
</dbReference>
<accession>A0ABM3DDA1</accession>
<dbReference type="PANTHER" id="PTHR12157">
    <property type="entry name" value="REGULATING SYNAPTIC MEMBRANE EXOCYTOSIS PROTEIN"/>
    <property type="match status" value="1"/>
</dbReference>
<feature type="compositionally biased region" description="Basic and acidic residues" evidence="3">
    <location>
        <begin position="291"/>
        <end position="318"/>
    </location>
</feature>
<dbReference type="Pfam" id="PF00168">
    <property type="entry name" value="C2"/>
    <property type="match status" value="2"/>
</dbReference>
<name>A0ABM3DDA1_SALSA</name>
<dbReference type="InterPro" id="IPR001478">
    <property type="entry name" value="PDZ"/>
</dbReference>
<dbReference type="InterPro" id="IPR000008">
    <property type="entry name" value="C2_dom"/>
</dbReference>
<feature type="domain" description="PDZ" evidence="5">
    <location>
        <begin position="1"/>
        <end position="84"/>
    </location>
</feature>
<dbReference type="Pfam" id="PF00595">
    <property type="entry name" value="PDZ"/>
    <property type="match status" value="1"/>
</dbReference>
<dbReference type="CDD" id="cd04031">
    <property type="entry name" value="C2A_RIM1alpha"/>
    <property type="match status" value="1"/>
</dbReference>
<keyword evidence="6" id="KW-1185">Reference proteome</keyword>
<dbReference type="SUPFAM" id="SSF50156">
    <property type="entry name" value="PDZ domain-like"/>
    <property type="match status" value="1"/>
</dbReference>
<sequence>MPKEAGAPLGLKVVGGRVTEAGRLGAFITVVKKGSLADIVGHLRAGDEVLQWNGKMLPRATQKEVYNIILNSQAEPQVELVVSRPIGDIPRIPDTSHPPLESTLTAGSSSFESQKMERPSISVMSPTSPSTLRDHPQQMPGQLAVLPGQLLVKLWYDKVGHQLIVNVVQATELPPRPDGRPRNPYVKMYFLPDRSDKSKRRTKTVKKSGEPKWNQTFVYSHIHRRDFRQHMLELTVWDQPRLPDENSMFMGEILIELETAPLDDKPHWYKLQTHDVSSIPLPWPSPYMPRRNTDTPSKKLQPAERGSRERGRQQKDPHATTLEVPEQKRTPQHRSRSVSPHREEQGRGRSRPANVPTQRSLDDEIHHSRRSRSPTRYYDSTRGHYQEQDYVDDSEVILIHQSMRGKSAECLHTESDLHTSLDRVKTRSASTNCLNPERNHSVPSPDPQSCSQSLPRRRPASPRILIQHASPEDDSKWMMEPLVPRQETVNHLSAKKRQTRSLDSSTCHTLGKKLPDNDRGHLQGGASLSSSVMSSSAARRVRQLPQVPDKSSSPVEQALAAEERVRQLQMKVQQRDSYRSSAAPSTSSRDVERVLKSKREVSHLSLELYKDQRRTSCENVSRKSSDSDVSDVSAISRTSSASRISSTSYISIQSERPRGRFNKAMRASGRSMLKSTSVSGEIYGIEHTDGSQSDTALGGGKKRRSSLSQRVVAIVGLPSRRSCSTSQLTSQKAVVVDTKKKGKKKNKIQIQRSTEVGMAVEYPRSAMNRQASRDSTDGSMNSYSSEGNLIFSGMRLGVDSQFSDFLDGLGPAQLVGRQTLATPAMGDVQIGMMDKKGQLEVEVIRARGLTPKPGSKSLPAPYVKAYLLDNGACKAKKKTKIARKTLEPLYQQALLFEESPQGKVLQVIVWGDYGRLDHKCFMGVAQILLEELDLSSTVIGWYKLFPPSSLVDPTLASLTRRASQTSLDSSGPAGMRS</sequence>
<evidence type="ECO:0000256" key="3">
    <source>
        <dbReference type="SAM" id="MobiDB-lite"/>
    </source>
</evidence>
<dbReference type="SMART" id="SM00239">
    <property type="entry name" value="C2"/>
    <property type="match status" value="2"/>
</dbReference>
<dbReference type="SUPFAM" id="SSF49562">
    <property type="entry name" value="C2 domain (Calcium/lipid-binding domain, CaLB)"/>
    <property type="match status" value="2"/>
</dbReference>
<proteinExistence type="predicted"/>
<dbReference type="Proteomes" id="UP001652741">
    <property type="component" value="Chromosome ssa18"/>
</dbReference>
<feature type="region of interest" description="Disordered" evidence="3">
    <location>
        <begin position="89"/>
        <end position="138"/>
    </location>
</feature>
<organism evidence="6 7">
    <name type="scientific">Salmo salar</name>
    <name type="common">Atlantic salmon</name>
    <dbReference type="NCBI Taxonomy" id="8030"/>
    <lineage>
        <taxon>Eukaryota</taxon>
        <taxon>Metazoa</taxon>
        <taxon>Chordata</taxon>
        <taxon>Craniata</taxon>
        <taxon>Vertebrata</taxon>
        <taxon>Euteleostomi</taxon>
        <taxon>Actinopterygii</taxon>
        <taxon>Neopterygii</taxon>
        <taxon>Teleostei</taxon>
        <taxon>Protacanthopterygii</taxon>
        <taxon>Salmoniformes</taxon>
        <taxon>Salmonidae</taxon>
        <taxon>Salmoninae</taxon>
        <taxon>Salmo</taxon>
    </lineage>
</organism>
<feature type="region of interest" description="Disordered" evidence="3">
    <location>
        <begin position="490"/>
        <end position="596"/>
    </location>
</feature>
<feature type="region of interest" description="Disordered" evidence="3">
    <location>
        <begin position="421"/>
        <end position="462"/>
    </location>
</feature>
<dbReference type="PROSITE" id="PS50106">
    <property type="entry name" value="PDZ"/>
    <property type="match status" value="1"/>
</dbReference>
<dbReference type="InterPro" id="IPR039032">
    <property type="entry name" value="Rim-like"/>
</dbReference>
<evidence type="ECO:0000259" key="5">
    <source>
        <dbReference type="PROSITE" id="PS50106"/>
    </source>
</evidence>
<feature type="compositionally biased region" description="Polar residues" evidence="3">
    <location>
        <begin position="102"/>
        <end position="113"/>
    </location>
</feature>
<dbReference type="RefSeq" id="XP_045556789.1">
    <property type="nucleotide sequence ID" value="XM_045700833.1"/>
</dbReference>
<reference evidence="7" key="1">
    <citation type="submission" date="2025-08" db="UniProtKB">
        <authorList>
            <consortium name="RefSeq"/>
        </authorList>
    </citation>
    <scope>IDENTIFICATION</scope>
</reference>
<feature type="compositionally biased region" description="Low complexity" evidence="3">
    <location>
        <begin position="579"/>
        <end position="588"/>
    </location>
</feature>
<dbReference type="Gene3D" id="2.30.42.10">
    <property type="match status" value="1"/>
</dbReference>
<feature type="region of interest" description="Disordered" evidence="3">
    <location>
        <begin position="761"/>
        <end position="781"/>
    </location>
</feature>
<dbReference type="PANTHER" id="PTHR12157:SF18">
    <property type="entry name" value="REGULATING SYNAPTIC MEMBRANE EXOCYTOSIS PROTEIN 1"/>
    <property type="match status" value="1"/>
</dbReference>
<dbReference type="SMART" id="SM00228">
    <property type="entry name" value="PDZ"/>
    <property type="match status" value="1"/>
</dbReference>